<accession>A0ABV7A1T1</accession>
<name>A0ABV7A1T1_9BACI</name>
<evidence type="ECO:0000256" key="5">
    <source>
        <dbReference type="ARBA" id="ARBA00022989"/>
    </source>
</evidence>
<feature type="compositionally biased region" description="Polar residues" evidence="7">
    <location>
        <begin position="111"/>
        <end position="120"/>
    </location>
</feature>
<reference evidence="10" key="1">
    <citation type="journal article" date="2019" name="Int. J. Syst. Evol. Microbiol.">
        <title>The Global Catalogue of Microorganisms (GCM) 10K type strain sequencing project: providing services to taxonomists for standard genome sequencing and annotation.</title>
        <authorList>
            <consortium name="The Broad Institute Genomics Platform"/>
            <consortium name="The Broad Institute Genome Sequencing Center for Infectious Disease"/>
            <person name="Wu L."/>
            <person name="Ma J."/>
        </authorList>
    </citation>
    <scope>NUCLEOTIDE SEQUENCE [LARGE SCALE GENOMIC DNA]</scope>
    <source>
        <strain evidence="10">KCTC 13193</strain>
    </source>
</reference>
<evidence type="ECO:0000256" key="2">
    <source>
        <dbReference type="ARBA" id="ARBA00008079"/>
    </source>
</evidence>
<evidence type="ECO:0000256" key="7">
    <source>
        <dbReference type="SAM" id="MobiDB-lite"/>
    </source>
</evidence>
<keyword evidence="3" id="KW-1003">Cell membrane</keyword>
<evidence type="ECO:0000313" key="9">
    <source>
        <dbReference type="EMBL" id="MFC2946849.1"/>
    </source>
</evidence>
<feature type="region of interest" description="Disordered" evidence="7">
    <location>
        <begin position="101"/>
        <end position="120"/>
    </location>
</feature>
<comment type="similarity">
    <text evidence="2">Belongs to the cytochrome c oxidase bacterial subunit 4 family.</text>
</comment>
<dbReference type="PANTHER" id="PTHR36835">
    <property type="entry name" value="CYTOCHROME BO(3) UBIQUINOL OXIDASE SUBUNIT 4"/>
    <property type="match status" value="1"/>
</dbReference>
<dbReference type="InterPro" id="IPR050968">
    <property type="entry name" value="Cytochrome_c_oxidase_bac_sub4"/>
</dbReference>
<evidence type="ECO:0000256" key="8">
    <source>
        <dbReference type="SAM" id="Phobius"/>
    </source>
</evidence>
<dbReference type="RefSeq" id="WP_390301290.1">
    <property type="nucleotide sequence ID" value="NZ_JBHRRZ010000001.1"/>
</dbReference>
<protein>
    <submittedName>
        <fullName evidence="9">Cytochrome C oxidase subunit IV family protein</fullName>
    </submittedName>
</protein>
<sequence length="120" mass="13205">MTKRSRRLPVKHIIGYGTSIVLTLVAAWAALGSELPVKWIVTAILLLAVIQAAIQLFLFMHLTERGAGHTPWNMMFHGAVVFAILVAGSLFTMSFGFMHEEKGSSGDGQKPQEQLQQLEN</sequence>
<dbReference type="Proteomes" id="UP001595387">
    <property type="component" value="Unassembled WGS sequence"/>
</dbReference>
<feature type="transmembrane region" description="Helical" evidence="8">
    <location>
        <begin position="37"/>
        <end position="62"/>
    </location>
</feature>
<gene>
    <name evidence="9" type="ORF">ACFODW_00515</name>
</gene>
<evidence type="ECO:0000256" key="3">
    <source>
        <dbReference type="ARBA" id="ARBA00022475"/>
    </source>
</evidence>
<evidence type="ECO:0000256" key="4">
    <source>
        <dbReference type="ARBA" id="ARBA00022692"/>
    </source>
</evidence>
<keyword evidence="4 8" id="KW-0812">Transmembrane</keyword>
<dbReference type="Pfam" id="PF03626">
    <property type="entry name" value="COX4_pro"/>
    <property type="match status" value="1"/>
</dbReference>
<keyword evidence="5 8" id="KW-1133">Transmembrane helix</keyword>
<proteinExistence type="inferred from homology"/>
<keyword evidence="10" id="KW-1185">Reference proteome</keyword>
<evidence type="ECO:0000256" key="1">
    <source>
        <dbReference type="ARBA" id="ARBA00004651"/>
    </source>
</evidence>
<feature type="transmembrane region" description="Helical" evidence="8">
    <location>
        <begin position="74"/>
        <end position="97"/>
    </location>
</feature>
<dbReference type="EMBL" id="JBHRRZ010000001">
    <property type="protein sequence ID" value="MFC2946849.1"/>
    <property type="molecule type" value="Genomic_DNA"/>
</dbReference>
<dbReference type="PANTHER" id="PTHR36835:SF1">
    <property type="entry name" value="CYTOCHROME BO(3) UBIQUINOL OXIDASE SUBUNIT 4"/>
    <property type="match status" value="1"/>
</dbReference>
<comment type="subcellular location">
    <subcellularLocation>
        <location evidence="1">Cell membrane</location>
        <topology evidence="1">Multi-pass membrane protein</topology>
    </subcellularLocation>
</comment>
<evidence type="ECO:0000313" key="10">
    <source>
        <dbReference type="Proteomes" id="UP001595387"/>
    </source>
</evidence>
<organism evidence="9 10">
    <name type="scientific">Virgibacillus sediminis</name>
    <dbReference type="NCBI Taxonomy" id="202260"/>
    <lineage>
        <taxon>Bacteria</taxon>
        <taxon>Bacillati</taxon>
        <taxon>Bacillota</taxon>
        <taxon>Bacilli</taxon>
        <taxon>Bacillales</taxon>
        <taxon>Bacillaceae</taxon>
        <taxon>Virgibacillus</taxon>
    </lineage>
</organism>
<feature type="transmembrane region" description="Helical" evidence="8">
    <location>
        <begin position="12"/>
        <end position="31"/>
    </location>
</feature>
<evidence type="ECO:0000256" key="6">
    <source>
        <dbReference type="ARBA" id="ARBA00023136"/>
    </source>
</evidence>
<comment type="caution">
    <text evidence="9">The sequence shown here is derived from an EMBL/GenBank/DDBJ whole genome shotgun (WGS) entry which is preliminary data.</text>
</comment>
<keyword evidence="6 8" id="KW-0472">Membrane</keyword>
<dbReference type="InterPro" id="IPR005171">
    <property type="entry name" value="Cyt_c_oxidase_su4_prok"/>
</dbReference>